<dbReference type="Gene3D" id="3.40.50.10860">
    <property type="entry name" value="Leucine Dehydrogenase, chain A, domain 1"/>
    <property type="match status" value="1"/>
</dbReference>
<comment type="caution">
    <text evidence="3">The sequence shown here is derived from an EMBL/GenBank/DDBJ whole genome shotgun (WGS) entry which is preliminary data.</text>
</comment>
<dbReference type="PANTHER" id="PTHR12110">
    <property type="entry name" value="HYDROXYPYRUVATE ISOMERASE"/>
    <property type="match status" value="1"/>
</dbReference>
<dbReference type="Proteomes" id="UP000766486">
    <property type="component" value="Unassembled WGS sequence"/>
</dbReference>
<evidence type="ECO:0000259" key="2">
    <source>
        <dbReference type="Pfam" id="PF08501"/>
    </source>
</evidence>
<dbReference type="CDD" id="cd01065">
    <property type="entry name" value="NAD_bind_Shikimate_DH"/>
    <property type="match status" value="1"/>
</dbReference>
<name>A0ABY6U8B1_BIOOC</name>
<dbReference type="Pfam" id="PF01261">
    <property type="entry name" value="AP_endonuc_2"/>
    <property type="match status" value="1"/>
</dbReference>
<dbReference type="InterPro" id="IPR036237">
    <property type="entry name" value="Xyl_isomerase-like_sf"/>
</dbReference>
<dbReference type="InterPro" id="IPR046346">
    <property type="entry name" value="Aminoacid_DH-like_N_sf"/>
</dbReference>
<dbReference type="Gene3D" id="3.20.20.150">
    <property type="entry name" value="Divalent-metal-dependent TIM barrel enzymes"/>
    <property type="match status" value="1"/>
</dbReference>
<dbReference type="Gene3D" id="3.40.50.720">
    <property type="entry name" value="NAD(P)-binding Rossmann-like Domain"/>
    <property type="match status" value="1"/>
</dbReference>
<dbReference type="EMBL" id="CABFNS010000761">
    <property type="protein sequence ID" value="VUC26998.1"/>
    <property type="molecule type" value="Genomic_DNA"/>
</dbReference>
<reference evidence="3 4" key="1">
    <citation type="submission" date="2019-06" db="EMBL/GenBank/DDBJ databases">
        <authorList>
            <person name="Broberg M."/>
        </authorList>
    </citation>
    <scope>NUCLEOTIDE SEQUENCE [LARGE SCALE GENOMIC DNA]</scope>
</reference>
<proteinExistence type="predicted"/>
<evidence type="ECO:0000313" key="3">
    <source>
        <dbReference type="EMBL" id="VUC26998.1"/>
    </source>
</evidence>
<keyword evidence="4" id="KW-1185">Reference proteome</keyword>
<protein>
    <recommendedName>
        <fullName evidence="5">3-dehydroshikimate dehydratase</fullName>
    </recommendedName>
</protein>
<accession>A0ABY6U8B1</accession>
<dbReference type="InterPro" id="IPR050312">
    <property type="entry name" value="IolE/XylAMocC-like"/>
</dbReference>
<dbReference type="Pfam" id="PF08501">
    <property type="entry name" value="Shikimate_dh_N"/>
    <property type="match status" value="1"/>
</dbReference>
<feature type="domain" description="Shikimate dehydrogenase substrate binding N-terminal" evidence="2">
    <location>
        <begin position="404"/>
        <end position="484"/>
    </location>
</feature>
<dbReference type="PANTHER" id="PTHR12110:SF57">
    <property type="entry name" value="DIOXYGENASE, PUTATIVE-RELATED"/>
    <property type="match status" value="1"/>
</dbReference>
<organism evidence="3 4">
    <name type="scientific">Bionectria ochroleuca</name>
    <name type="common">Gliocladium roseum</name>
    <dbReference type="NCBI Taxonomy" id="29856"/>
    <lineage>
        <taxon>Eukaryota</taxon>
        <taxon>Fungi</taxon>
        <taxon>Dikarya</taxon>
        <taxon>Ascomycota</taxon>
        <taxon>Pezizomycotina</taxon>
        <taxon>Sordariomycetes</taxon>
        <taxon>Hypocreomycetidae</taxon>
        <taxon>Hypocreales</taxon>
        <taxon>Bionectriaceae</taxon>
        <taxon>Clonostachys</taxon>
    </lineage>
</organism>
<sequence>MAFKPAIMSVSLGRGWLHDFDEKMEKAAKAGFQGIEMFVEDIEYLARKLANKTASEEPTASELLSAAKHARATCDKNNLVVITLQPFSFYEGLLDRKQHRYLLDTKLKLWFQMAKIFNTTMIQVPANFLPASQITSDRDVIVADLQELADLGAAENPPVQFAYENLCWSTYNSTWQDVWEITRRVDRPNFGLCLDTFNIAGRVWADPTCPTGKNPNADQDFRRSMAELVSKVDLDKVFYIQVVDAERMDAPLVKGHPYHVDEQPPRMSWSRNARCFMYEYDRGAYLPSEEVARAIIDGLGYKGWVSMELFSRTMAYEGAHIPEEHAQRGIKCWKTFVKRFGIQLEARSIHRDSASPSPISTQRNLSTNICLTVYTMPSKVETSWPSGDVLAPHEVSQLEKHGYVFGNKLAKSLAPFTHDLVFRSLDLRWGQVRLEKPTIPEFLQLIRHPDCYGSAVTMPHKVAILEHLDEMTEQCRDVGACNTVWFKEVDGRRILCGTNTDVIGIRDSFTRNVANPDEVYHGRPALVIGGGGAARSAIYALQKWLKVTNIYLVNRDDEEVKVMLKDFSDKPYRERLIHVDSVEKALELETPGAIVACIPDNEPQTEGEVLARNITEIFLQSERKGAILEMCYNPTPFTRLQALSKKNGWKVLLGTEALIWQGIAQDEIWADRSVDNAIIEKVQAAISAKVQG</sequence>
<evidence type="ECO:0000313" key="4">
    <source>
        <dbReference type="Proteomes" id="UP000766486"/>
    </source>
</evidence>
<evidence type="ECO:0000259" key="1">
    <source>
        <dbReference type="Pfam" id="PF01261"/>
    </source>
</evidence>
<dbReference type="SUPFAM" id="SSF51735">
    <property type="entry name" value="NAD(P)-binding Rossmann-fold domains"/>
    <property type="match status" value="1"/>
</dbReference>
<dbReference type="SUPFAM" id="SSF51658">
    <property type="entry name" value="Xylose isomerase-like"/>
    <property type="match status" value="1"/>
</dbReference>
<dbReference type="InterPro" id="IPR013708">
    <property type="entry name" value="Shikimate_DH-bd_N"/>
</dbReference>
<dbReference type="InterPro" id="IPR036291">
    <property type="entry name" value="NAD(P)-bd_dom_sf"/>
</dbReference>
<gene>
    <name evidence="3" type="ORF">CLO192961_LOCUS200251</name>
</gene>
<dbReference type="InterPro" id="IPR013022">
    <property type="entry name" value="Xyl_isomerase-like_TIM-brl"/>
</dbReference>
<evidence type="ECO:0008006" key="5">
    <source>
        <dbReference type="Google" id="ProtNLM"/>
    </source>
</evidence>
<feature type="domain" description="Xylose isomerase-like TIM barrel" evidence="1">
    <location>
        <begin position="25"/>
        <end position="334"/>
    </location>
</feature>
<dbReference type="SUPFAM" id="SSF53223">
    <property type="entry name" value="Aminoacid dehydrogenase-like, N-terminal domain"/>
    <property type="match status" value="1"/>
</dbReference>